<comment type="caution">
    <text evidence="1">The sequence shown here is derived from an EMBL/GenBank/DDBJ whole genome shotgun (WGS) entry which is preliminary data.</text>
</comment>
<organism evidence="1 2">
    <name type="scientific">Ambrosiozyma monospora</name>
    <name type="common">Yeast</name>
    <name type="synonym">Endomycopsis monosporus</name>
    <dbReference type="NCBI Taxonomy" id="43982"/>
    <lineage>
        <taxon>Eukaryota</taxon>
        <taxon>Fungi</taxon>
        <taxon>Dikarya</taxon>
        <taxon>Ascomycota</taxon>
        <taxon>Saccharomycotina</taxon>
        <taxon>Pichiomycetes</taxon>
        <taxon>Pichiales</taxon>
        <taxon>Pichiaceae</taxon>
        <taxon>Ambrosiozyma</taxon>
    </lineage>
</organism>
<keyword evidence="2" id="KW-1185">Reference proteome</keyword>
<protein>
    <submittedName>
        <fullName evidence="1">Unnamed protein product</fullName>
    </submittedName>
</protein>
<evidence type="ECO:0000313" key="1">
    <source>
        <dbReference type="EMBL" id="GME74936.1"/>
    </source>
</evidence>
<gene>
    <name evidence="1" type="ORF">Amon02_000195700</name>
</gene>
<dbReference type="EMBL" id="BSXS01001056">
    <property type="protein sequence ID" value="GME74936.1"/>
    <property type="molecule type" value="Genomic_DNA"/>
</dbReference>
<proteinExistence type="predicted"/>
<dbReference type="Proteomes" id="UP001165064">
    <property type="component" value="Unassembled WGS sequence"/>
</dbReference>
<sequence>MSTSTKLNETQQPGSANSRVIYVNYKRLSDDDDDQDDSDSIPTVKQYTLINKLAVVPTPKFGKSDNKHVLKKSKFNFDTGLPPVEQQGNTADADVDDGDDDGEDKRSKYDQIDISSLLTEFESVENSMYFQIDEVGASLQGVDVRLATSEVKFGSFNANSTNGGDDEEENVKGELSRYRPLPINELMFSVEIWAHENDSALDEEDEEDEEDDDDEDDDEDDVMKTFFWKGTFHYDVNDQGSKDSITVSQKEIDIKLWLNWLYKLFIVGSFDTLYEFNVVVPDKSPNPGSKNEGGNQGDEDIEASLSVTIKLDEFKIPVFELPLKKVIKTEPIKMKTELGEMYDKVLQQRKYISQLTHWLNKTQLQISNFNKEKKRLNLINYNLKNRMNKVFLKMVNEQKVNFKKAFVENKLVVDELDFGKCGNCGEAVVTKVADFSSFKLKHYYGDEVYKRPPYFDSANKNGSSQGEESKHGKKRKRKPGDSNANDDDDSENEFTTAAGAVSFGAIGSKTSPRVKKRKVKPELDLDSAGLIKREKSIKSIKDELINASRENMNDVDFDEDEEKVKVRKESDSTLPSTPKKKRGKAKSKPNSSSPRSSGTTRRGRAVVDSDDEDDNENEDPTLDDEADTEGEKNVDQYDNLEKELDSALEDSPKKNQRKQNNTKQTSQRQLKGPKSSKKKASPKKANSSSSTSRTQDSETLPATSTLPESAKQLEQSEKQQDEVQEPGQRRRRRRRHNLLNDNDIPSFATATKTQELKDNDDNQNKNIDETRVDEDTPNGNDDNSNEGDNSPGDDEKKDEESDYDSDADTESDE</sequence>
<name>A0ACB5SWQ8_AMBMO</name>
<reference evidence="1" key="1">
    <citation type="submission" date="2023-04" db="EMBL/GenBank/DDBJ databases">
        <title>Ambrosiozyma monospora NBRC 10751.</title>
        <authorList>
            <person name="Ichikawa N."/>
            <person name="Sato H."/>
            <person name="Tonouchi N."/>
        </authorList>
    </citation>
    <scope>NUCLEOTIDE SEQUENCE</scope>
    <source>
        <strain evidence="1">NBRC 10751</strain>
    </source>
</reference>
<accession>A0ACB5SWQ8</accession>
<evidence type="ECO:0000313" key="2">
    <source>
        <dbReference type="Proteomes" id="UP001165064"/>
    </source>
</evidence>